<dbReference type="Proteomes" id="UP001202831">
    <property type="component" value="Unassembled WGS sequence"/>
</dbReference>
<dbReference type="Gene3D" id="1.10.1130.10">
    <property type="entry name" value="Flavocytochrome C3, Chain A"/>
    <property type="match status" value="2"/>
</dbReference>
<dbReference type="SMART" id="SM00028">
    <property type="entry name" value="TPR"/>
    <property type="match status" value="3"/>
</dbReference>
<dbReference type="SUPFAM" id="SSF48452">
    <property type="entry name" value="TPR-like"/>
    <property type="match status" value="1"/>
</dbReference>
<dbReference type="InterPro" id="IPR011990">
    <property type="entry name" value="TPR-like_helical_dom_sf"/>
</dbReference>
<dbReference type="Pfam" id="PF09699">
    <property type="entry name" value="Paired_CXXCH_1"/>
    <property type="match status" value="1"/>
</dbReference>
<dbReference type="Gene3D" id="1.25.40.10">
    <property type="entry name" value="Tetratricopeptide repeat domain"/>
    <property type="match status" value="1"/>
</dbReference>
<dbReference type="InterPro" id="IPR010177">
    <property type="entry name" value="Paired_CXXCH_1"/>
</dbReference>
<proteinExistence type="predicted"/>
<dbReference type="RefSeq" id="WP_249248428.1">
    <property type="nucleotide sequence ID" value="NZ_JAKIKT010000002.1"/>
</dbReference>
<dbReference type="InterPro" id="IPR036280">
    <property type="entry name" value="Multihaem_cyt_sf"/>
</dbReference>
<dbReference type="CDD" id="cd08168">
    <property type="entry name" value="Cytochrom_C3"/>
    <property type="match status" value="1"/>
</dbReference>
<dbReference type="Pfam" id="PF13435">
    <property type="entry name" value="Cytochrome_C554"/>
    <property type="match status" value="1"/>
</dbReference>
<evidence type="ECO:0000313" key="5">
    <source>
        <dbReference type="EMBL" id="MCL2913703.1"/>
    </source>
</evidence>
<dbReference type="InterPro" id="IPR019734">
    <property type="entry name" value="TPR_rpt"/>
</dbReference>
<evidence type="ECO:0000256" key="2">
    <source>
        <dbReference type="SAM" id="SignalP"/>
    </source>
</evidence>
<dbReference type="Pfam" id="PF14559">
    <property type="entry name" value="TPR_19"/>
    <property type="match status" value="1"/>
</dbReference>
<dbReference type="PANTHER" id="PTHR35038">
    <property type="entry name" value="DISSIMILATORY SULFITE REDUCTASE SIRA"/>
    <property type="match status" value="1"/>
</dbReference>
<dbReference type="SUPFAM" id="SSF48695">
    <property type="entry name" value="Multiheme cytochromes"/>
    <property type="match status" value="1"/>
</dbReference>
<sequence>MASIFRLLVLILFIPVLCRAQPLTPTEKPVAHSNQTCINCHQTQAGLWQKSDHANAMATATKGSVLGNFSGVTATHYGQRARFFSDGNKLMAEVSYGDKSETFEVLYSFGHYPLQQYLVDTGKGKLQVLPFAWDSRPTEEGGQNWYHNYAEEISPDDRLHWRQPLQNWNGMCADCHSDGLVRQYDVNQDNFRTQWDNINVGCISCHGQMPAHGKTSPDAIAAENISPNPMSLKNSGIWRRLPGQKIASWQGEKRDNSFMDSCFACHSLRTPLTDGFQPGKHFLDQFSPQLINAPMYHADGQIKEEVYVYGSFMQSKMAQARVNCLDCHDSHTMKLKAEGNGLCLQCHSPEHYNLQTHLQHQPNTPGSHCVDCHMPQTRYMGVDDRRDHSFSVPRPSHSANIGAPDACTGCHKDKDEDWATKAVVKLYGREMPLSASEGRLHLLRAGLPLAANSHREIIDDTRLPLLSRASALELLPLTHESLPSEWLGGYLAHPETLLRTAAANLGYLLSQQQKDKLLTPLLADKVKAVRIAAARSLGMDINTSAGVELSRVNQISSWRGEGRLNQALQLLANGRWQQAIPELQRSISTDPYFPPAYINLADIYRATRQDGKAAATFSGGLQHNPDSAELHYGYGLHLIRQKEYIKAETHLQQAYQLIPVNSQYLYVYLMALDHNGKVADAVGYLQEYLDRYPASAELIQLGRSLARKSGNIKLYQKLRQLGQQ</sequence>
<keyword evidence="1 2" id="KW-0732">Signal</keyword>
<protein>
    <submittedName>
        <fullName evidence="5">Tetratricopeptide repeat protein</fullName>
    </submittedName>
</protein>
<accession>A0ABT0N5K0</accession>
<name>A0ABT0N5K0_9GAMM</name>
<feature type="chain" id="PRO_5047529055" evidence="2">
    <location>
        <begin position="21"/>
        <end position="724"/>
    </location>
</feature>
<feature type="signal peptide" evidence="2">
    <location>
        <begin position="1"/>
        <end position="20"/>
    </location>
</feature>
<dbReference type="InterPro" id="IPR051829">
    <property type="entry name" value="Multiheme_Cytochr_ET"/>
</dbReference>
<dbReference type="PANTHER" id="PTHR35038:SF8">
    <property type="entry name" value="C-TYPE POLYHEME CYTOCHROME OMCC"/>
    <property type="match status" value="1"/>
</dbReference>
<evidence type="ECO:0000313" key="6">
    <source>
        <dbReference type="Proteomes" id="UP001202831"/>
    </source>
</evidence>
<keyword evidence="6" id="KW-1185">Reference proteome</keyword>
<feature type="domain" description="Cytochrome c-552/4" evidence="4">
    <location>
        <begin position="36"/>
        <end position="62"/>
    </location>
</feature>
<comment type="caution">
    <text evidence="5">The sequence shown here is derived from an EMBL/GenBank/DDBJ whole genome shotgun (WGS) entry which is preliminary data.</text>
</comment>
<dbReference type="EMBL" id="JAKIKT010000002">
    <property type="protein sequence ID" value="MCL2913703.1"/>
    <property type="molecule type" value="Genomic_DNA"/>
</dbReference>
<gene>
    <name evidence="5" type="ORF">L2725_07845</name>
</gene>
<evidence type="ECO:0000256" key="1">
    <source>
        <dbReference type="ARBA" id="ARBA00022729"/>
    </source>
</evidence>
<feature type="domain" description="Doubled CXXCH motif" evidence="3">
    <location>
        <begin position="323"/>
        <end position="349"/>
    </location>
</feature>
<dbReference type="Pfam" id="PF13432">
    <property type="entry name" value="TPR_16"/>
    <property type="match status" value="1"/>
</dbReference>
<evidence type="ECO:0000259" key="4">
    <source>
        <dbReference type="Pfam" id="PF13435"/>
    </source>
</evidence>
<dbReference type="InterPro" id="IPR023155">
    <property type="entry name" value="Cyt_c-552/4"/>
</dbReference>
<reference evidence="5 6" key="1">
    <citation type="submission" date="2022-01" db="EMBL/GenBank/DDBJ databases">
        <title>Whole genome-based taxonomy of the Shewanellaceae.</title>
        <authorList>
            <person name="Martin-Rodriguez A.J."/>
        </authorList>
    </citation>
    <scope>NUCLEOTIDE SEQUENCE [LARGE SCALE GENOMIC DNA]</scope>
    <source>
        <strain evidence="5 6">DSM 21332</strain>
    </source>
</reference>
<organism evidence="5 6">
    <name type="scientific">Shewanella corallii</name>
    <dbReference type="NCBI Taxonomy" id="560080"/>
    <lineage>
        <taxon>Bacteria</taxon>
        <taxon>Pseudomonadati</taxon>
        <taxon>Pseudomonadota</taxon>
        <taxon>Gammaproteobacteria</taxon>
        <taxon>Alteromonadales</taxon>
        <taxon>Shewanellaceae</taxon>
        <taxon>Shewanella</taxon>
    </lineage>
</organism>
<evidence type="ECO:0000259" key="3">
    <source>
        <dbReference type="Pfam" id="PF09699"/>
    </source>
</evidence>